<evidence type="ECO:0000313" key="3">
    <source>
        <dbReference type="EMBL" id="GAD60109.1"/>
    </source>
</evidence>
<keyword evidence="4" id="KW-1185">Reference proteome</keyword>
<evidence type="ECO:0000259" key="2">
    <source>
        <dbReference type="Pfam" id="PF25917"/>
    </source>
</evidence>
<dbReference type="InterPro" id="IPR058625">
    <property type="entry name" value="MdtA-like_BSH"/>
</dbReference>
<name>A0A8E0ND51_9CAUL</name>
<dbReference type="Gene3D" id="2.40.420.20">
    <property type="match status" value="1"/>
</dbReference>
<dbReference type="AlphaFoldDB" id="A0A8E0ND51"/>
<sequence>MAALIVFLLGACGGDPEPVAPTEVRGERLVIRQQVVPILKPASAVITSRDLAEARARISGTLVRLNVREGMIVSEGQVLGVVSDDRLSLQTTALDAAVSAAEAEAVLARDSLARVQTLFDRGFYAQAALDQARAGAEAAQAHLRAARAQRAASVETASQGRILAPVAGRVLTADVPEGSVVVAGQSIATITAGPLVLRLELPEAQGRRLRQGQQIRVEGENLPAAGTVAQIYPAAVAGRIVADIAVEGLASDRVGQRVLVQAPLGQQEALLAPRRFIAMRHGLAYVRTIDASGRVSEAPVQLGDSDDADTVRILSGVSEGDTLVAPEPGR</sequence>
<dbReference type="Proteomes" id="UP000016569">
    <property type="component" value="Unassembled WGS sequence"/>
</dbReference>
<organism evidence="3 4">
    <name type="scientific">Brevundimonas abyssalis TAR-001</name>
    <dbReference type="NCBI Taxonomy" id="1391729"/>
    <lineage>
        <taxon>Bacteria</taxon>
        <taxon>Pseudomonadati</taxon>
        <taxon>Pseudomonadota</taxon>
        <taxon>Alphaproteobacteria</taxon>
        <taxon>Caulobacterales</taxon>
        <taxon>Caulobacteraceae</taxon>
        <taxon>Brevundimonas</taxon>
    </lineage>
</organism>
<dbReference type="PANTHER" id="PTHR30469">
    <property type="entry name" value="MULTIDRUG RESISTANCE PROTEIN MDTA"/>
    <property type="match status" value="1"/>
</dbReference>
<dbReference type="Gene3D" id="2.40.30.170">
    <property type="match status" value="1"/>
</dbReference>
<accession>A0A8E0ND51</accession>
<dbReference type="PANTHER" id="PTHR30469:SF15">
    <property type="entry name" value="HLYD FAMILY OF SECRETION PROTEINS"/>
    <property type="match status" value="1"/>
</dbReference>
<gene>
    <name evidence="3" type="ORF">MBEBAB_2359</name>
</gene>
<feature type="domain" description="Multidrug resistance protein MdtA-like barrel-sandwich hybrid" evidence="2">
    <location>
        <begin position="52"/>
        <end position="191"/>
    </location>
</feature>
<dbReference type="EMBL" id="BATC01000053">
    <property type="protein sequence ID" value="GAD60109.1"/>
    <property type="molecule type" value="Genomic_DNA"/>
</dbReference>
<dbReference type="GO" id="GO:0015562">
    <property type="term" value="F:efflux transmembrane transporter activity"/>
    <property type="evidence" value="ECO:0007669"/>
    <property type="project" value="TreeGrafter"/>
</dbReference>
<dbReference type="Gene3D" id="2.40.50.100">
    <property type="match status" value="1"/>
</dbReference>
<dbReference type="Pfam" id="PF25917">
    <property type="entry name" value="BSH_RND"/>
    <property type="match status" value="1"/>
</dbReference>
<dbReference type="InterPro" id="IPR006143">
    <property type="entry name" value="RND_pump_MFP"/>
</dbReference>
<dbReference type="Gene3D" id="1.10.287.470">
    <property type="entry name" value="Helix hairpin bin"/>
    <property type="match status" value="1"/>
</dbReference>
<evidence type="ECO:0000313" key="4">
    <source>
        <dbReference type="Proteomes" id="UP000016569"/>
    </source>
</evidence>
<comment type="similarity">
    <text evidence="1">Belongs to the membrane fusion protein (MFP) (TC 8.A.1) family.</text>
</comment>
<dbReference type="NCBIfam" id="TIGR01730">
    <property type="entry name" value="RND_mfp"/>
    <property type="match status" value="1"/>
</dbReference>
<proteinExistence type="inferred from homology"/>
<dbReference type="GO" id="GO:1990281">
    <property type="term" value="C:efflux pump complex"/>
    <property type="evidence" value="ECO:0007669"/>
    <property type="project" value="TreeGrafter"/>
</dbReference>
<comment type="caution">
    <text evidence="3">The sequence shown here is derived from an EMBL/GenBank/DDBJ whole genome shotgun (WGS) entry which is preliminary data.</text>
</comment>
<dbReference type="SUPFAM" id="SSF111369">
    <property type="entry name" value="HlyD-like secretion proteins"/>
    <property type="match status" value="1"/>
</dbReference>
<evidence type="ECO:0000256" key="1">
    <source>
        <dbReference type="ARBA" id="ARBA00009477"/>
    </source>
</evidence>
<protein>
    <submittedName>
        <fullName evidence="3">Probable RND efflux membrane fusion protein</fullName>
    </submittedName>
</protein>
<reference evidence="4" key="1">
    <citation type="journal article" date="2013" name="Genome Announc.">
        <title>Draft Genome Sequence of the Dimorphic Prosthecate Bacterium Brevundimonas abyssalis TAR-001T.</title>
        <authorList>
            <person name="Tsubouchi T."/>
            <person name="Nishi S."/>
            <person name="Usui K."/>
            <person name="Shimane Y."/>
            <person name="Takaki Y."/>
            <person name="Maruyama T."/>
            <person name="Hatada Y."/>
        </authorList>
    </citation>
    <scope>NUCLEOTIDE SEQUENCE [LARGE SCALE GENOMIC DNA]</scope>
    <source>
        <strain evidence="4">TAR-001</strain>
    </source>
</reference>